<name>A0A7M1RY11_9CAUD</name>
<evidence type="ECO:0000256" key="1">
    <source>
        <dbReference type="SAM" id="MobiDB-lite"/>
    </source>
</evidence>
<evidence type="ECO:0000313" key="3">
    <source>
        <dbReference type="Proteomes" id="UP000593979"/>
    </source>
</evidence>
<feature type="region of interest" description="Disordered" evidence="1">
    <location>
        <begin position="1"/>
        <end position="20"/>
    </location>
</feature>
<accession>A0A7M1RY11</accession>
<dbReference type="EMBL" id="MT774383">
    <property type="protein sequence ID" value="QOR58761.1"/>
    <property type="molecule type" value="Genomic_DNA"/>
</dbReference>
<protein>
    <submittedName>
        <fullName evidence="2">Uncharacterized protein</fullName>
    </submittedName>
</protein>
<sequence length="38" mass="4414">MNNNKVKDKGRNDKAVYRKGFNDKAESNKAKVLESRFL</sequence>
<dbReference type="KEGG" id="vg:65129242"/>
<evidence type="ECO:0000313" key="2">
    <source>
        <dbReference type="EMBL" id="QOR58761.1"/>
    </source>
</evidence>
<dbReference type="RefSeq" id="YP_010110919.1">
    <property type="nucleotide sequence ID" value="NC_055876.1"/>
</dbReference>
<reference evidence="2 3" key="1">
    <citation type="submission" date="2020-07" db="EMBL/GenBank/DDBJ databases">
        <title>Taxonomic proposal: Crassvirales, a new order of highly abundant and diverse bacterial viruses.</title>
        <authorList>
            <person name="Shkoporov A.N."/>
            <person name="Stockdale S.R."/>
            <person name="Guerin E."/>
            <person name="Ross R.P."/>
            <person name="Hill C."/>
        </authorList>
    </citation>
    <scope>NUCLEOTIDE SEQUENCE [LARGE SCALE GENOMIC DNA]</scope>
</reference>
<organism evidence="2 3">
    <name type="scientific">uncultured phage cr11_1</name>
    <dbReference type="NCBI Taxonomy" id="2772067"/>
    <lineage>
        <taxon>Viruses</taxon>
        <taxon>Duplodnaviria</taxon>
        <taxon>Heunggongvirae</taxon>
        <taxon>Uroviricota</taxon>
        <taxon>Caudoviricetes</taxon>
        <taxon>Crassvirales</taxon>
        <taxon>Intestiviridae</taxon>
        <taxon>Crudevirinae</taxon>
        <taxon>Delmidovirus</taxon>
        <taxon>Delmidovirus splanchnicus</taxon>
    </lineage>
</organism>
<keyword evidence="3" id="KW-1185">Reference proteome</keyword>
<dbReference type="Proteomes" id="UP000593979">
    <property type="component" value="Segment"/>
</dbReference>
<proteinExistence type="predicted"/>
<dbReference type="GeneID" id="65129242"/>